<dbReference type="Proteomes" id="UP000605986">
    <property type="component" value="Unassembled WGS sequence"/>
</dbReference>
<proteinExistence type="inferred from homology"/>
<keyword evidence="4" id="KW-0560">Oxidoreductase</keyword>
<comment type="similarity">
    <text evidence="5">Belongs to the FMN-dependent alpha-hydroxy acid dehydrogenase family.</text>
</comment>
<gene>
    <name evidence="7" type="ORF">F53441_1542</name>
</gene>
<feature type="domain" description="FMN hydroxy acid dehydrogenase" evidence="6">
    <location>
        <begin position="9"/>
        <end position="391"/>
    </location>
</feature>
<evidence type="ECO:0000313" key="7">
    <source>
        <dbReference type="EMBL" id="KAF4456297.1"/>
    </source>
</evidence>
<dbReference type="FunFam" id="3.20.20.70:FF:000029">
    <property type="entry name" value="L-lactate dehydrogenase"/>
    <property type="match status" value="1"/>
</dbReference>
<keyword evidence="2" id="KW-0285">Flavoprotein</keyword>
<keyword evidence="3" id="KW-0288">FMN</keyword>
<sequence>MGSSRDASEGHNDPITIAEVKAIAERKLSKAAWKYYEDGADDQVTSKRNYDVYKDLVLRPRVLRNVTHIDTSTTIFNSRYEIPIAIAPSAYQKLASPGGEIDMALASAALGTNLTLSSNATTSLEDVATALKLSETNADGSPRAWFQLYFVKNRDATKALIQRAEKAGYEALVLTVDTPVMGNRVHERHDSLKLPPGIQMANKTSRKAGGVSKGRLLLNAPTASAARQVIAEHGDALTDSGLTWDEAISWLRSQTKMKIVLKGIMTAEDALKAIEAQVDGIVVSNHGGRQLDGVPATLEVLPEISDAVQRRIPIIFDGGIGRSSDVFKALALGTDLCLIGRSALWGLAYDGQNGVEAVLHILERELSRTMALAGAATVKDISRSMLGPTPAILSTSVTETETKGTKTTFATLSTADTVSTSTEAATSTADATTTTTEAMITTTKAATSTDATTTAIPTTTAVVEPPHTASCSELSSPYAINGDYYTLYCSSSAGYFPLAYFTTGSFQQCVDSRATRADCGGVMFQQDVGTCNLFTSANAIYSGDNGYDVAKMNY</sequence>
<dbReference type="InterPro" id="IPR013785">
    <property type="entry name" value="Aldolase_TIM"/>
</dbReference>
<dbReference type="PANTHER" id="PTHR10578:SF149">
    <property type="entry name" value="2-HYDROXYACID OXIDASE 2"/>
    <property type="match status" value="1"/>
</dbReference>
<evidence type="ECO:0000256" key="3">
    <source>
        <dbReference type="ARBA" id="ARBA00022643"/>
    </source>
</evidence>
<dbReference type="Pfam" id="PF01070">
    <property type="entry name" value="FMN_dh"/>
    <property type="match status" value="1"/>
</dbReference>
<dbReference type="OrthoDB" id="1925334at2759"/>
<dbReference type="InterPro" id="IPR037396">
    <property type="entry name" value="FMN_HAD"/>
</dbReference>
<accession>A0A8H4KU68</accession>
<organism evidence="7 8">
    <name type="scientific">Fusarium austroafricanum</name>
    <dbReference type="NCBI Taxonomy" id="2364996"/>
    <lineage>
        <taxon>Eukaryota</taxon>
        <taxon>Fungi</taxon>
        <taxon>Dikarya</taxon>
        <taxon>Ascomycota</taxon>
        <taxon>Pezizomycotina</taxon>
        <taxon>Sordariomycetes</taxon>
        <taxon>Hypocreomycetidae</taxon>
        <taxon>Hypocreales</taxon>
        <taxon>Nectriaceae</taxon>
        <taxon>Fusarium</taxon>
        <taxon>Fusarium concolor species complex</taxon>
    </lineage>
</organism>
<name>A0A8H4KU68_9HYPO</name>
<evidence type="ECO:0000259" key="6">
    <source>
        <dbReference type="PROSITE" id="PS51349"/>
    </source>
</evidence>
<evidence type="ECO:0000256" key="4">
    <source>
        <dbReference type="ARBA" id="ARBA00023002"/>
    </source>
</evidence>
<dbReference type="InterPro" id="IPR000262">
    <property type="entry name" value="FMN-dep_DH"/>
</dbReference>
<reference evidence="7" key="1">
    <citation type="submission" date="2020-01" db="EMBL/GenBank/DDBJ databases">
        <title>Identification and distribution of gene clusters putatively required for synthesis of sphingolipid metabolism inhibitors in phylogenetically diverse species of the filamentous fungus Fusarium.</title>
        <authorList>
            <person name="Kim H.-S."/>
            <person name="Busman M."/>
            <person name="Brown D.W."/>
            <person name="Divon H."/>
            <person name="Uhlig S."/>
            <person name="Proctor R.H."/>
        </authorList>
    </citation>
    <scope>NUCLEOTIDE SEQUENCE</scope>
    <source>
        <strain evidence="7">NRRL 53441</strain>
    </source>
</reference>
<dbReference type="GO" id="GO:0010181">
    <property type="term" value="F:FMN binding"/>
    <property type="evidence" value="ECO:0007669"/>
    <property type="project" value="InterPro"/>
</dbReference>
<dbReference type="PROSITE" id="PS51349">
    <property type="entry name" value="FMN_HYDROXY_ACID_DH_2"/>
    <property type="match status" value="1"/>
</dbReference>
<evidence type="ECO:0000313" key="8">
    <source>
        <dbReference type="Proteomes" id="UP000605986"/>
    </source>
</evidence>
<comment type="caution">
    <text evidence="7">The sequence shown here is derived from an EMBL/GenBank/DDBJ whole genome shotgun (WGS) entry which is preliminary data.</text>
</comment>
<dbReference type="EMBL" id="JAADJG010000063">
    <property type="protein sequence ID" value="KAF4456297.1"/>
    <property type="molecule type" value="Genomic_DNA"/>
</dbReference>
<evidence type="ECO:0000256" key="1">
    <source>
        <dbReference type="ARBA" id="ARBA00001917"/>
    </source>
</evidence>
<evidence type="ECO:0000256" key="5">
    <source>
        <dbReference type="ARBA" id="ARBA00024042"/>
    </source>
</evidence>
<dbReference type="PROSITE" id="PS00557">
    <property type="entry name" value="FMN_HYDROXY_ACID_DH_1"/>
    <property type="match status" value="1"/>
</dbReference>
<keyword evidence="8" id="KW-1185">Reference proteome</keyword>
<dbReference type="GO" id="GO:0016614">
    <property type="term" value="F:oxidoreductase activity, acting on CH-OH group of donors"/>
    <property type="evidence" value="ECO:0007669"/>
    <property type="project" value="UniProtKB-ARBA"/>
</dbReference>
<protein>
    <submittedName>
        <fullName evidence="7">FMN-dependent dehydrogenase</fullName>
    </submittedName>
</protein>
<dbReference type="PANTHER" id="PTHR10578">
    <property type="entry name" value="S -2-HYDROXY-ACID OXIDASE-RELATED"/>
    <property type="match status" value="1"/>
</dbReference>
<evidence type="ECO:0000256" key="2">
    <source>
        <dbReference type="ARBA" id="ARBA00022630"/>
    </source>
</evidence>
<dbReference type="CDD" id="cd02809">
    <property type="entry name" value="alpha_hydroxyacid_oxid_FMN"/>
    <property type="match status" value="1"/>
</dbReference>
<dbReference type="InterPro" id="IPR008259">
    <property type="entry name" value="FMN_hydac_DH_AS"/>
</dbReference>
<comment type="cofactor">
    <cofactor evidence="1">
        <name>FMN</name>
        <dbReference type="ChEBI" id="CHEBI:58210"/>
    </cofactor>
</comment>
<dbReference type="InterPro" id="IPR012133">
    <property type="entry name" value="Alpha-hydoxy_acid_DH_FMN"/>
</dbReference>
<dbReference type="Gene3D" id="3.20.20.70">
    <property type="entry name" value="Aldolase class I"/>
    <property type="match status" value="1"/>
</dbReference>
<dbReference type="SUPFAM" id="SSF51395">
    <property type="entry name" value="FMN-linked oxidoreductases"/>
    <property type="match status" value="1"/>
</dbReference>
<dbReference type="AlphaFoldDB" id="A0A8H4KU68"/>